<dbReference type="InterPro" id="IPR001245">
    <property type="entry name" value="Ser-Thr/Tyr_kinase_cat_dom"/>
</dbReference>
<dbReference type="CDD" id="cd13999">
    <property type="entry name" value="STKc_MAP3K-like"/>
    <property type="match status" value="1"/>
</dbReference>
<evidence type="ECO:0000256" key="4">
    <source>
        <dbReference type="ARBA" id="ARBA00022840"/>
    </source>
</evidence>
<protein>
    <submittedName>
        <fullName evidence="8">Aste57867_16234 protein</fullName>
    </submittedName>
</protein>
<dbReference type="PRINTS" id="PR00109">
    <property type="entry name" value="TYRKINASE"/>
</dbReference>
<dbReference type="OrthoDB" id="28230at2759"/>
<keyword evidence="2" id="KW-0547">Nucleotide-binding</keyword>
<dbReference type="InterPro" id="IPR029006">
    <property type="entry name" value="ADF-H/Gelsolin-like_dom_sf"/>
</dbReference>
<dbReference type="CDD" id="cd17039">
    <property type="entry name" value="Ubl_ubiquitin_like"/>
    <property type="match status" value="1"/>
</dbReference>
<reference evidence="7" key="2">
    <citation type="submission" date="2019-06" db="EMBL/GenBank/DDBJ databases">
        <title>Genomics analysis of Aphanomyces spp. identifies a new class of oomycete effector associated with host adaptation.</title>
        <authorList>
            <person name="Gaulin E."/>
        </authorList>
    </citation>
    <scope>NUCLEOTIDE SEQUENCE</scope>
    <source>
        <strain evidence="7">CBS 578.67</strain>
    </source>
</reference>
<evidence type="ECO:0000256" key="2">
    <source>
        <dbReference type="ARBA" id="ARBA00022741"/>
    </source>
</evidence>
<proteinExistence type="predicted"/>
<keyword evidence="1" id="KW-0808">Transferase</keyword>
<keyword evidence="4" id="KW-0067">ATP-binding</keyword>
<dbReference type="Gene3D" id="1.10.510.10">
    <property type="entry name" value="Transferase(Phosphotransferase) domain 1"/>
    <property type="match status" value="1"/>
</dbReference>
<dbReference type="InterPro" id="IPR002108">
    <property type="entry name" value="ADF-H"/>
</dbReference>
<accession>A0A485L507</accession>
<dbReference type="SUPFAM" id="SSF55753">
    <property type="entry name" value="Actin depolymerizing proteins"/>
    <property type="match status" value="1"/>
</dbReference>
<dbReference type="PROSITE" id="PS00108">
    <property type="entry name" value="PROTEIN_KINASE_ST"/>
    <property type="match status" value="1"/>
</dbReference>
<dbReference type="InterPro" id="IPR008271">
    <property type="entry name" value="Ser/Thr_kinase_AS"/>
</dbReference>
<dbReference type="Proteomes" id="UP000332933">
    <property type="component" value="Unassembled WGS sequence"/>
</dbReference>
<dbReference type="AlphaFoldDB" id="A0A485L507"/>
<sequence>MLPSSTAAITAYLCSPDVAQSQDPEIGFVDAGGIRLPVIRIPSWVEGKMSSRFSPACVACGVTLAKMLSFSGIQPPRSAGKTSDEQLFHAVDASLEEVRRLHGSISWVFIGFPPSHAIGQDTTLTVLNQGTGPISDMSKWPPALFDSKSLCYGLCRLEADESNPTSPRTPRTNFSLSGPPSSGTFSFSSLTPYVISFSWKGHTLPFALRTKHTEFQKRIQDHLGGMAHVHLKDPEDLSEESMKLHLPLTKRRSLSKRLIPTAKTVEISPEVQHAYTDIRKDTVPFNWMVTGYEQTAEDEPTRLILLETGMGGYNALSGLGGIASSIHSPGVKYIYMRIDVPLQQGPVSKYILVTFHHLEPVYEDDSVFLAPPPPASESKVLAATNTYSFGAEIYRFFPHHIHFFASSVADFSEDVIRERVRRSIDSDRLFLRLVCILPSGEASPAMCIETPREATLEDLKTQIEHVVGLPVARQRLVWFHAKDGGDKNVFQEFQSTSQATQLTNNAARLQDDIGLTHGDKIHMDDMDSGPESILAKLVTQMNAGLSEVMSLPAERRHEVEYNVQAREKELESHISATADLIAKTKAVDDVTQTKALQVQAEKLDSQQRYLDIPYDSIRLLDGKENELGCGKCATVYRGMWIVDNNKVAEVAVKVFRYARLTDKIMSDYTQEVAMLRKLKHPNIVLFIGACIQPKLMILTEYCARRSLHYVIHNQSMYATMPWKFKVRMMLDAARGVAYLHSVRIIHRDIKSHNLLVDDDWRVKVADFGISKVLDADSQAFTQCGTSGWVAPEVLLDEDVGYTFKADNWSFAIVMWEMIAGENENPFLGMAPVKFYNQALSGLRPAIMDEVDPAYADLIRDCWQNDPPKRPPFSAIVARLEKILADLGMDTGPPPTFNGGYHSL</sequence>
<evidence type="ECO:0000256" key="1">
    <source>
        <dbReference type="ARBA" id="ARBA00022679"/>
    </source>
</evidence>
<keyword evidence="3" id="KW-0418">Kinase</keyword>
<evidence type="ECO:0000313" key="8">
    <source>
        <dbReference type="EMBL" id="VFT93012.1"/>
    </source>
</evidence>
<reference evidence="8 9" key="1">
    <citation type="submission" date="2019-03" db="EMBL/GenBank/DDBJ databases">
        <authorList>
            <person name="Gaulin E."/>
            <person name="Dumas B."/>
        </authorList>
    </citation>
    <scope>NUCLEOTIDE SEQUENCE [LARGE SCALE GENOMIC DNA]</scope>
    <source>
        <strain evidence="8">CBS 568.67</strain>
    </source>
</reference>
<feature type="domain" description="ADF-H" evidence="6">
    <location>
        <begin position="262"/>
        <end position="421"/>
    </location>
</feature>
<dbReference type="PANTHER" id="PTHR44329">
    <property type="entry name" value="SERINE/THREONINE-PROTEIN KINASE TNNI3K-RELATED"/>
    <property type="match status" value="1"/>
</dbReference>
<dbReference type="EMBL" id="VJMH01005854">
    <property type="protein sequence ID" value="KAF0692723.1"/>
    <property type="molecule type" value="Genomic_DNA"/>
</dbReference>
<evidence type="ECO:0000313" key="7">
    <source>
        <dbReference type="EMBL" id="KAF0692723.1"/>
    </source>
</evidence>
<dbReference type="FunFam" id="3.30.200.20:FF:000180">
    <property type="entry name" value="serine/threonine-protein kinase STY46-like"/>
    <property type="match status" value="1"/>
</dbReference>
<dbReference type="InterPro" id="IPR011009">
    <property type="entry name" value="Kinase-like_dom_sf"/>
</dbReference>
<organism evidence="8 9">
    <name type="scientific">Aphanomyces stellatus</name>
    <dbReference type="NCBI Taxonomy" id="120398"/>
    <lineage>
        <taxon>Eukaryota</taxon>
        <taxon>Sar</taxon>
        <taxon>Stramenopiles</taxon>
        <taxon>Oomycota</taxon>
        <taxon>Saprolegniomycetes</taxon>
        <taxon>Saprolegniales</taxon>
        <taxon>Verrucalvaceae</taxon>
        <taxon>Aphanomyces</taxon>
    </lineage>
</organism>
<dbReference type="SUPFAM" id="SSF54236">
    <property type="entry name" value="Ubiquitin-like"/>
    <property type="match status" value="1"/>
</dbReference>
<dbReference type="InterPro" id="IPR000719">
    <property type="entry name" value="Prot_kinase_dom"/>
</dbReference>
<dbReference type="InterPro" id="IPR029071">
    <property type="entry name" value="Ubiquitin-like_domsf"/>
</dbReference>
<evidence type="ECO:0000259" key="6">
    <source>
        <dbReference type="PROSITE" id="PS51263"/>
    </source>
</evidence>
<dbReference type="Gene3D" id="3.40.20.10">
    <property type="entry name" value="Severin"/>
    <property type="match status" value="2"/>
</dbReference>
<dbReference type="SMART" id="SM00220">
    <property type="entry name" value="S_TKc"/>
    <property type="match status" value="1"/>
</dbReference>
<dbReference type="GO" id="GO:0003779">
    <property type="term" value="F:actin binding"/>
    <property type="evidence" value="ECO:0007669"/>
    <property type="project" value="InterPro"/>
</dbReference>
<dbReference type="Pfam" id="PF07714">
    <property type="entry name" value="PK_Tyr_Ser-Thr"/>
    <property type="match status" value="1"/>
</dbReference>
<gene>
    <name evidence="8" type="primary">Aste57867_16234</name>
    <name evidence="7" type="ORF">As57867_016177</name>
    <name evidence="8" type="ORF">ASTE57867_16234</name>
</gene>
<dbReference type="PROSITE" id="PS51263">
    <property type="entry name" value="ADF_H"/>
    <property type="match status" value="1"/>
</dbReference>
<keyword evidence="9" id="KW-1185">Reference proteome</keyword>
<dbReference type="PROSITE" id="PS50011">
    <property type="entry name" value="PROTEIN_KINASE_DOM"/>
    <property type="match status" value="1"/>
</dbReference>
<evidence type="ECO:0000256" key="3">
    <source>
        <dbReference type="ARBA" id="ARBA00022777"/>
    </source>
</evidence>
<name>A0A485L507_9STRA</name>
<dbReference type="EMBL" id="CAADRA010005875">
    <property type="protein sequence ID" value="VFT93012.1"/>
    <property type="molecule type" value="Genomic_DNA"/>
</dbReference>
<evidence type="ECO:0000259" key="5">
    <source>
        <dbReference type="PROSITE" id="PS50011"/>
    </source>
</evidence>
<dbReference type="GO" id="GO:0004674">
    <property type="term" value="F:protein serine/threonine kinase activity"/>
    <property type="evidence" value="ECO:0007669"/>
    <property type="project" value="TreeGrafter"/>
</dbReference>
<dbReference type="SUPFAM" id="SSF56112">
    <property type="entry name" value="Protein kinase-like (PK-like)"/>
    <property type="match status" value="1"/>
</dbReference>
<feature type="domain" description="Protein kinase" evidence="5">
    <location>
        <begin position="621"/>
        <end position="883"/>
    </location>
</feature>
<dbReference type="Gene3D" id="3.30.200.20">
    <property type="entry name" value="Phosphorylase Kinase, domain 1"/>
    <property type="match status" value="1"/>
</dbReference>
<dbReference type="GO" id="GO:0005524">
    <property type="term" value="F:ATP binding"/>
    <property type="evidence" value="ECO:0007669"/>
    <property type="project" value="UniProtKB-KW"/>
</dbReference>
<evidence type="ECO:0000313" key="9">
    <source>
        <dbReference type="Proteomes" id="UP000332933"/>
    </source>
</evidence>
<dbReference type="InterPro" id="IPR051681">
    <property type="entry name" value="Ser/Thr_Kinases-Pseudokinases"/>
</dbReference>